<evidence type="ECO:0000313" key="10">
    <source>
        <dbReference type="Proteomes" id="UP000470926"/>
    </source>
</evidence>
<accession>A0A2R4G5I0</accession>
<reference evidence="9 10" key="2">
    <citation type="journal article" date="2019" name="Nat. Med.">
        <title>A library of human gut bacterial isolates paired with longitudinal multiomics data enables mechanistic microbiome research.</title>
        <authorList>
            <person name="Poyet M."/>
            <person name="Groussin M."/>
            <person name="Gibbons S.M."/>
            <person name="Avila-Pacheco J."/>
            <person name="Jiang X."/>
            <person name="Kearney S.M."/>
            <person name="Perrotta A.R."/>
            <person name="Berdy B."/>
            <person name="Zhao S."/>
            <person name="Lieberman T.D."/>
            <person name="Swanson P.K."/>
            <person name="Smith M."/>
            <person name="Roesemann S."/>
            <person name="Alexander J.E."/>
            <person name="Rich S.A."/>
            <person name="Livny J."/>
            <person name="Vlamakis H."/>
            <person name="Clish C."/>
            <person name="Bullock K."/>
            <person name="Deik A."/>
            <person name="Scott J."/>
            <person name="Pierce K.A."/>
            <person name="Xavier R.J."/>
            <person name="Alm E.J."/>
        </authorList>
    </citation>
    <scope>NUCLEOTIDE SEQUENCE [LARGE SCALE GENOMIC DNA]</scope>
    <source>
        <strain evidence="6 9">BIOML-A105</strain>
        <strain evidence="7 10">BIOML-A26</strain>
    </source>
</reference>
<keyword evidence="3" id="KW-1133">Transmembrane helix</keyword>
<feature type="region of interest" description="Disordered" evidence="2">
    <location>
        <begin position="390"/>
        <end position="460"/>
    </location>
</feature>
<feature type="domain" description="Cell envelope-related transcriptional attenuator" evidence="4">
    <location>
        <begin position="142"/>
        <end position="304"/>
    </location>
</feature>
<dbReference type="Proteomes" id="UP000470200">
    <property type="component" value="Unassembled WGS sequence"/>
</dbReference>
<dbReference type="Pfam" id="PF03816">
    <property type="entry name" value="LytR_cpsA_psr"/>
    <property type="match status" value="1"/>
</dbReference>
<dbReference type="Proteomes" id="UP000241454">
    <property type="component" value="Chromosome"/>
</dbReference>
<proteinExistence type="inferred from homology"/>
<keyword evidence="3" id="KW-0812">Transmembrane</keyword>
<name>A0A2R4G5I0_BIFAD</name>
<evidence type="ECO:0000256" key="2">
    <source>
        <dbReference type="SAM" id="MobiDB-lite"/>
    </source>
</evidence>
<evidence type="ECO:0000313" key="6">
    <source>
        <dbReference type="EMBL" id="KAB5887558.1"/>
    </source>
</evidence>
<gene>
    <name evidence="5" type="ORF">C8077_03920</name>
    <name evidence="7" type="ORF">GA542_07780</name>
    <name evidence="6" type="ORF">GA629_00895</name>
</gene>
<feature type="compositionally biased region" description="Polar residues" evidence="2">
    <location>
        <begin position="7"/>
        <end position="35"/>
    </location>
</feature>
<evidence type="ECO:0000313" key="5">
    <source>
        <dbReference type="EMBL" id="AVT46119.1"/>
    </source>
</evidence>
<reference evidence="5 8" key="1">
    <citation type="submission" date="2018-03" db="EMBL/GenBank/DDBJ databases">
        <authorList>
            <person name="Keele B.F."/>
        </authorList>
    </citation>
    <scope>NUCLEOTIDE SEQUENCE [LARGE SCALE GENOMIC DNA]</scope>
    <source>
        <strain evidence="5 8">1-11</strain>
    </source>
</reference>
<dbReference type="Gene3D" id="3.40.630.190">
    <property type="entry name" value="LCP protein"/>
    <property type="match status" value="1"/>
</dbReference>
<dbReference type="NCBIfam" id="TIGR00350">
    <property type="entry name" value="lytR_cpsA_psr"/>
    <property type="match status" value="1"/>
</dbReference>
<feature type="transmembrane region" description="Helical" evidence="3">
    <location>
        <begin position="56"/>
        <end position="77"/>
    </location>
</feature>
<feature type="compositionally biased region" description="Low complexity" evidence="2">
    <location>
        <begin position="392"/>
        <end position="426"/>
    </location>
</feature>
<feature type="region of interest" description="Disordered" evidence="2">
    <location>
        <begin position="1"/>
        <end position="37"/>
    </location>
</feature>
<organism evidence="5 8">
    <name type="scientific">Bifidobacterium adolescentis</name>
    <dbReference type="NCBI Taxonomy" id="1680"/>
    <lineage>
        <taxon>Bacteria</taxon>
        <taxon>Bacillati</taxon>
        <taxon>Actinomycetota</taxon>
        <taxon>Actinomycetes</taxon>
        <taxon>Bifidobacteriales</taxon>
        <taxon>Bifidobacteriaceae</taxon>
        <taxon>Bifidobacterium</taxon>
    </lineage>
</organism>
<comment type="similarity">
    <text evidence="1">Belongs to the LytR/CpsA/Psr (LCP) family.</text>
</comment>
<dbReference type="EMBL" id="WDIP01000001">
    <property type="protein sequence ID" value="KAB5887558.1"/>
    <property type="molecule type" value="Genomic_DNA"/>
</dbReference>
<keyword evidence="3" id="KW-0472">Membrane</keyword>
<sequence>MVVGSKSIASNAHLNQEGNTVATSSTGNKLPNINGLQDAKPRHSLGYRVQHHVRTAVAAAIAATLVFVGTAAAATWMDVNGIIKNNSVGVIGQGSLNTDASIIDPNSGKPIEFVLIGQDSRDGAENQAIGGSFDDVIGNHQADTAMIVQISADRKEINLVSIPRDSLVDVPQCETSKGTIPAQYNVMFNSIFAGAYKTGGDLSSAASCTLNAVNSLTGLNIQNFIVVDFAGLVKMIDSVGGVDLCIPQNVNDPYTGLNLDKGMHHLDGVAATQYARIRHGIGDGSDTSRTTRQQYLIKQLMSEALSKNLFTDTAQLYQLAKSALKSLNISQGMADTAALAGLAMSLKNFTMTNLQTQTVPVVPAPSDPNRSVWTDEADNLWEKMRAGKPIFDTADSNSGDSSDTSSDNSASSDDSGTTDSNQSDTTAETPDPVTGLITKSDGTLVDPSTGGTVDPDDGSIHDATTGQYIGLADRYLNATVCAVPAKN</sequence>
<dbReference type="EMBL" id="CP028341">
    <property type="protein sequence ID" value="AVT46119.1"/>
    <property type="molecule type" value="Genomic_DNA"/>
</dbReference>
<evidence type="ECO:0000259" key="4">
    <source>
        <dbReference type="Pfam" id="PF03816"/>
    </source>
</evidence>
<dbReference type="InterPro" id="IPR050922">
    <property type="entry name" value="LytR/CpsA/Psr_CW_biosynth"/>
</dbReference>
<evidence type="ECO:0000256" key="3">
    <source>
        <dbReference type="SAM" id="Phobius"/>
    </source>
</evidence>
<dbReference type="PANTHER" id="PTHR33392:SF6">
    <property type="entry name" value="POLYISOPRENYL-TEICHOIC ACID--PEPTIDOGLYCAN TEICHOIC ACID TRANSFERASE TAGU"/>
    <property type="match status" value="1"/>
</dbReference>
<evidence type="ECO:0000313" key="7">
    <source>
        <dbReference type="EMBL" id="KAB6029627.1"/>
    </source>
</evidence>
<evidence type="ECO:0000313" key="9">
    <source>
        <dbReference type="Proteomes" id="UP000470200"/>
    </source>
</evidence>
<protein>
    <submittedName>
        <fullName evidence="5">Transcriptional regulator</fullName>
    </submittedName>
</protein>
<dbReference type="InterPro" id="IPR004474">
    <property type="entry name" value="LytR_CpsA_psr"/>
</dbReference>
<evidence type="ECO:0000256" key="1">
    <source>
        <dbReference type="ARBA" id="ARBA00006068"/>
    </source>
</evidence>
<dbReference type="Proteomes" id="UP000470926">
    <property type="component" value="Unassembled WGS sequence"/>
</dbReference>
<dbReference type="EMBL" id="WDFR01000003">
    <property type="protein sequence ID" value="KAB6029627.1"/>
    <property type="molecule type" value="Genomic_DNA"/>
</dbReference>
<evidence type="ECO:0000313" key="8">
    <source>
        <dbReference type="Proteomes" id="UP000241454"/>
    </source>
</evidence>
<dbReference type="PANTHER" id="PTHR33392">
    <property type="entry name" value="POLYISOPRENYL-TEICHOIC ACID--PEPTIDOGLYCAN TEICHOIC ACID TRANSFERASE TAGU"/>
    <property type="match status" value="1"/>
</dbReference>
<dbReference type="AlphaFoldDB" id="A0A2R4G5I0"/>